<dbReference type="InterPro" id="IPR014729">
    <property type="entry name" value="Rossmann-like_a/b/a_fold"/>
</dbReference>
<feature type="transmembrane region" description="Helical" evidence="1">
    <location>
        <begin position="62"/>
        <end position="90"/>
    </location>
</feature>
<dbReference type="EMBL" id="JYIU01000043">
    <property type="protein sequence ID" value="KJL20298.1"/>
    <property type="molecule type" value="Genomic_DNA"/>
</dbReference>
<evidence type="ECO:0000313" key="3">
    <source>
        <dbReference type="EMBL" id="KJL20298.1"/>
    </source>
</evidence>
<dbReference type="PANTHER" id="PTHR30336">
    <property type="entry name" value="INNER MEMBRANE PROTEIN, PROBABLE PERMEASE"/>
    <property type="match status" value="1"/>
</dbReference>
<feature type="domain" description="DUF218" evidence="2">
    <location>
        <begin position="168"/>
        <end position="311"/>
    </location>
</feature>
<keyword evidence="1" id="KW-1133">Transmembrane helix</keyword>
<dbReference type="AlphaFoldDB" id="A0A0F0KHH5"/>
<dbReference type="PATRIC" id="fig|104336.4.peg.2187"/>
<feature type="transmembrane region" description="Helical" evidence="1">
    <location>
        <begin position="318"/>
        <end position="340"/>
    </location>
</feature>
<comment type="caution">
    <text evidence="3">The sequence shown here is derived from an EMBL/GenBank/DDBJ whole genome shotgun (WGS) entry which is preliminary data.</text>
</comment>
<dbReference type="Proteomes" id="UP000033572">
    <property type="component" value="Unassembled WGS sequence"/>
</dbReference>
<dbReference type="RefSeq" id="WP_045254477.1">
    <property type="nucleotide sequence ID" value="NZ_CP031425.1"/>
</dbReference>
<feature type="transmembrane region" description="Helical" evidence="1">
    <location>
        <begin position="102"/>
        <end position="122"/>
    </location>
</feature>
<keyword evidence="1" id="KW-0812">Transmembrane</keyword>
<evidence type="ECO:0000256" key="1">
    <source>
        <dbReference type="SAM" id="Phobius"/>
    </source>
</evidence>
<dbReference type="GO" id="GO:0000270">
    <property type="term" value="P:peptidoglycan metabolic process"/>
    <property type="evidence" value="ECO:0007669"/>
    <property type="project" value="TreeGrafter"/>
</dbReference>
<gene>
    <name evidence="3" type="ORF">RN50_02143</name>
</gene>
<dbReference type="Gene3D" id="3.40.50.620">
    <property type="entry name" value="HUPs"/>
    <property type="match status" value="1"/>
</dbReference>
<dbReference type="Pfam" id="PF02698">
    <property type="entry name" value="DUF218"/>
    <property type="match status" value="1"/>
</dbReference>
<sequence>MSTFLTVVLAVTGIVLATRDPRRLLPGVLLTIASTSLLLSIVDLLVGTGAVLIPLPDQIRDITWALLLLLVPVLASIGLGCTLVANGIVMMRREGGSLANRLSLLAGVGVLGLLAVGVIAVRTDWVELAVGLVFLIGPVGYIGMGFVAYLCWSAVYSRLARRAPAPSAVIALGSGLRSDGSVPPLLAQRVRLGVTTLQRFPDAVLVLSGGQGDDEPRSEAAAMREFAASIGAPPERMLVESASRTTEQNLTLTRELLADRGITGPVLAVTSDYHAFRAATLLRTLGITGHAIGARTARYYLPSALLREYLALLRDHRLLNTIALATLMAPLLAAILLSFVRF</sequence>
<dbReference type="GO" id="GO:0005886">
    <property type="term" value="C:plasma membrane"/>
    <property type="evidence" value="ECO:0007669"/>
    <property type="project" value="TreeGrafter"/>
</dbReference>
<keyword evidence="1" id="KW-0472">Membrane</keyword>
<proteinExistence type="predicted"/>
<evidence type="ECO:0000313" key="4">
    <source>
        <dbReference type="Proteomes" id="UP000033572"/>
    </source>
</evidence>
<dbReference type="InterPro" id="IPR003848">
    <property type="entry name" value="DUF218"/>
</dbReference>
<feature type="transmembrane region" description="Helical" evidence="1">
    <location>
        <begin position="128"/>
        <end position="152"/>
    </location>
</feature>
<evidence type="ECO:0000259" key="2">
    <source>
        <dbReference type="Pfam" id="PF02698"/>
    </source>
</evidence>
<dbReference type="GeneID" id="94443041"/>
<reference evidence="3 4" key="1">
    <citation type="submission" date="2015-02" db="EMBL/GenBank/DDBJ databases">
        <title>Draft genome sequences of ten Microbacterium spp. with emphasis on heavy metal contaminated environments.</title>
        <authorList>
            <person name="Corretto E."/>
        </authorList>
    </citation>
    <scope>NUCLEOTIDE SEQUENCE [LARGE SCALE GENOMIC DNA]</scope>
    <source>
        <strain evidence="3 4">DSM 12966</strain>
    </source>
</reference>
<dbReference type="KEGG" id="mfol:DXT68_01420"/>
<dbReference type="CDD" id="cd06259">
    <property type="entry name" value="YdcF-like"/>
    <property type="match status" value="1"/>
</dbReference>
<name>A0A0F0KHH5_9MICO</name>
<dbReference type="InterPro" id="IPR051599">
    <property type="entry name" value="Cell_Envelope_Assoc"/>
</dbReference>
<keyword evidence="4" id="KW-1185">Reference proteome</keyword>
<organism evidence="3 4">
    <name type="scientific">Microbacterium foliorum</name>
    <dbReference type="NCBI Taxonomy" id="104336"/>
    <lineage>
        <taxon>Bacteria</taxon>
        <taxon>Bacillati</taxon>
        <taxon>Actinomycetota</taxon>
        <taxon>Actinomycetes</taxon>
        <taxon>Micrococcales</taxon>
        <taxon>Microbacteriaceae</taxon>
        <taxon>Microbacterium</taxon>
    </lineage>
</organism>
<dbReference type="PANTHER" id="PTHR30336:SF4">
    <property type="entry name" value="ENVELOPE BIOGENESIS FACTOR ELYC"/>
    <property type="match status" value="1"/>
</dbReference>
<dbReference type="GO" id="GO:0043164">
    <property type="term" value="P:Gram-negative-bacterium-type cell wall biogenesis"/>
    <property type="evidence" value="ECO:0007669"/>
    <property type="project" value="TreeGrafter"/>
</dbReference>
<accession>A0A0F0KHH5</accession>
<protein>
    <recommendedName>
        <fullName evidence="2">DUF218 domain-containing protein</fullName>
    </recommendedName>
</protein>